<feature type="signal peptide" evidence="1">
    <location>
        <begin position="1"/>
        <end position="19"/>
    </location>
</feature>
<comment type="caution">
    <text evidence="2">The sequence shown here is derived from an EMBL/GenBank/DDBJ whole genome shotgun (WGS) entry which is preliminary data.</text>
</comment>
<dbReference type="AlphaFoldDB" id="A0AAV6Z970"/>
<accession>A0AAV6Z970</accession>
<name>A0AAV6Z970_ENGPU</name>
<sequence>MNRIIYFCASLVLFNFIYTARNSSPPKSHSLQSPNSTAMVRSPGESRFFCNGSQDGHHEPIYPSCPPCELMESGQLGHLPIA</sequence>
<evidence type="ECO:0000313" key="2">
    <source>
        <dbReference type="EMBL" id="KAG8546087.1"/>
    </source>
</evidence>
<keyword evidence="1" id="KW-0732">Signal</keyword>
<dbReference type="EMBL" id="WNYA01001261">
    <property type="protein sequence ID" value="KAG8546087.1"/>
    <property type="molecule type" value="Genomic_DNA"/>
</dbReference>
<gene>
    <name evidence="2" type="ORF">GDO81_019798</name>
</gene>
<evidence type="ECO:0000256" key="1">
    <source>
        <dbReference type="SAM" id="SignalP"/>
    </source>
</evidence>
<dbReference type="Proteomes" id="UP000824782">
    <property type="component" value="Unassembled WGS sequence"/>
</dbReference>
<reference evidence="2" key="1">
    <citation type="thesis" date="2020" institute="ProQuest LLC" country="789 East Eisenhower Parkway, Ann Arbor, MI, USA">
        <title>Comparative Genomics and Chromosome Evolution.</title>
        <authorList>
            <person name="Mudd A.B."/>
        </authorList>
    </citation>
    <scope>NUCLEOTIDE SEQUENCE</scope>
    <source>
        <strain evidence="2">237g6f4</strain>
        <tissue evidence="2">Blood</tissue>
    </source>
</reference>
<organism evidence="2 3">
    <name type="scientific">Engystomops pustulosus</name>
    <name type="common">Tungara frog</name>
    <name type="synonym">Physalaemus pustulosus</name>
    <dbReference type="NCBI Taxonomy" id="76066"/>
    <lineage>
        <taxon>Eukaryota</taxon>
        <taxon>Metazoa</taxon>
        <taxon>Chordata</taxon>
        <taxon>Craniata</taxon>
        <taxon>Vertebrata</taxon>
        <taxon>Euteleostomi</taxon>
        <taxon>Amphibia</taxon>
        <taxon>Batrachia</taxon>
        <taxon>Anura</taxon>
        <taxon>Neobatrachia</taxon>
        <taxon>Hyloidea</taxon>
        <taxon>Leptodactylidae</taxon>
        <taxon>Leiuperinae</taxon>
        <taxon>Engystomops</taxon>
    </lineage>
</organism>
<evidence type="ECO:0008006" key="4">
    <source>
        <dbReference type="Google" id="ProtNLM"/>
    </source>
</evidence>
<feature type="chain" id="PRO_5043316619" description="Secreted protein" evidence="1">
    <location>
        <begin position="20"/>
        <end position="82"/>
    </location>
</feature>
<protein>
    <recommendedName>
        <fullName evidence="4">Secreted protein</fullName>
    </recommendedName>
</protein>
<evidence type="ECO:0000313" key="3">
    <source>
        <dbReference type="Proteomes" id="UP000824782"/>
    </source>
</evidence>
<keyword evidence="3" id="KW-1185">Reference proteome</keyword>
<proteinExistence type="predicted"/>